<reference evidence="1 2" key="1">
    <citation type="submission" date="2018-04" db="EMBL/GenBank/DDBJ databases">
        <title>Draft genome sequence of Pseudomonas syringae pv. actinidiae biovar 3 strains isolated from kiwifruit in Kagawa prefecture.</title>
        <authorList>
            <person name="Tabuchi M."/>
            <person name="Saito M."/>
            <person name="Fujiwara S."/>
            <person name="Sasa N."/>
            <person name="Akimitsu K."/>
            <person name="Gomi K."/>
            <person name="Konishi-Sugita S."/>
            <person name="Hamano K."/>
            <person name="Kataoka I."/>
        </authorList>
    </citation>
    <scope>NUCLEOTIDE SEQUENCE [LARGE SCALE GENOMIC DNA]</scope>
    <source>
        <strain evidence="1 2">MAFF212211</strain>
    </source>
</reference>
<keyword evidence="1" id="KW-0347">Helicase</keyword>
<gene>
    <name evidence="1" type="ORF">KPSA3_00197</name>
</gene>
<keyword evidence="1" id="KW-0547">Nucleotide-binding</keyword>
<keyword evidence="1" id="KW-0378">Hydrolase</keyword>
<protein>
    <submittedName>
        <fullName evidence="1">Superfamily II DNA helicase RecQ</fullName>
    </submittedName>
</protein>
<keyword evidence="1" id="KW-0067">ATP-binding</keyword>
<comment type="caution">
    <text evidence="1">The sequence shown here is derived from an EMBL/GenBank/DDBJ whole genome shotgun (WGS) entry which is preliminary data.</text>
</comment>
<dbReference type="EMBL" id="BGKA01000004">
    <property type="protein sequence ID" value="GBH14311.1"/>
    <property type="molecule type" value="Genomic_DNA"/>
</dbReference>
<dbReference type="GO" id="GO:0004386">
    <property type="term" value="F:helicase activity"/>
    <property type="evidence" value="ECO:0007669"/>
    <property type="project" value="UniProtKB-KW"/>
</dbReference>
<organism evidence="1 2">
    <name type="scientific">Pseudomonas syringae pv. actinidiae</name>
    <dbReference type="NCBI Taxonomy" id="103796"/>
    <lineage>
        <taxon>Bacteria</taxon>
        <taxon>Pseudomonadati</taxon>
        <taxon>Pseudomonadota</taxon>
        <taxon>Gammaproteobacteria</taxon>
        <taxon>Pseudomonadales</taxon>
        <taxon>Pseudomonadaceae</taxon>
        <taxon>Pseudomonas</taxon>
        <taxon>Pseudomonas syringae</taxon>
    </lineage>
</organism>
<sequence>MGDVSLELKLNAAQSFSEAIMIDARFIRQIVSFGPEHRKILSRGLVFIF</sequence>
<accession>A0A2V0QMZ7</accession>
<evidence type="ECO:0000313" key="1">
    <source>
        <dbReference type="EMBL" id="GBH14311.1"/>
    </source>
</evidence>
<evidence type="ECO:0000313" key="2">
    <source>
        <dbReference type="Proteomes" id="UP000248291"/>
    </source>
</evidence>
<dbReference type="AlphaFoldDB" id="A0A2V0QMZ7"/>
<name>A0A2V0QMZ7_PSESF</name>
<dbReference type="Proteomes" id="UP000248291">
    <property type="component" value="Unassembled WGS sequence"/>
</dbReference>
<proteinExistence type="predicted"/>